<evidence type="ECO:0000313" key="3">
    <source>
        <dbReference type="Proteomes" id="UP000014974"/>
    </source>
</evidence>
<evidence type="ECO:0000256" key="1">
    <source>
        <dbReference type="SAM" id="Phobius"/>
    </source>
</evidence>
<protein>
    <submittedName>
        <fullName evidence="2">Uncharacterized protein</fullName>
    </submittedName>
</protein>
<name>S7V631_9BACT</name>
<reference evidence="2 3" key="1">
    <citation type="journal article" date="2013" name="Genome Announc.">
        <title>Draft Genome Sequence of Cyclobacterium qasimii Strain M12-11BT, Isolated from Arctic Marine Sediment.</title>
        <authorList>
            <person name="Shivaji S."/>
            <person name="Ara S."/>
            <person name="Singh A."/>
            <person name="Kumar Pinnaka A."/>
        </authorList>
    </citation>
    <scope>NUCLEOTIDE SEQUENCE [LARGE SCALE GENOMIC DNA]</scope>
    <source>
        <strain evidence="2 3">M12-11B</strain>
    </source>
</reference>
<dbReference type="EMBL" id="ATNM01000193">
    <property type="protein sequence ID" value="EPR65346.1"/>
    <property type="molecule type" value="Genomic_DNA"/>
</dbReference>
<accession>S7V631</accession>
<comment type="caution">
    <text evidence="2">The sequence shown here is derived from an EMBL/GenBank/DDBJ whole genome shotgun (WGS) entry which is preliminary data.</text>
</comment>
<dbReference type="Proteomes" id="UP000014974">
    <property type="component" value="Unassembled WGS sequence"/>
</dbReference>
<organism evidence="2 3">
    <name type="scientific">Cyclobacterium qasimii M12-11B</name>
    <dbReference type="NCBI Taxonomy" id="641524"/>
    <lineage>
        <taxon>Bacteria</taxon>
        <taxon>Pseudomonadati</taxon>
        <taxon>Bacteroidota</taxon>
        <taxon>Cytophagia</taxon>
        <taxon>Cytophagales</taxon>
        <taxon>Cyclobacteriaceae</taxon>
        <taxon>Cyclobacterium</taxon>
    </lineage>
</organism>
<feature type="transmembrane region" description="Helical" evidence="1">
    <location>
        <begin position="12"/>
        <end position="32"/>
    </location>
</feature>
<sequence length="37" mass="4371">MDMPRRFDQWLLLCSGPSVPAVIVYLILIMHWDFPLP</sequence>
<evidence type="ECO:0000313" key="2">
    <source>
        <dbReference type="EMBL" id="EPR65346.1"/>
    </source>
</evidence>
<keyword evidence="1" id="KW-0812">Transmembrane</keyword>
<gene>
    <name evidence="2" type="ORF">ADICYQ_5555</name>
</gene>
<keyword evidence="1" id="KW-1133">Transmembrane helix</keyword>
<keyword evidence="1" id="KW-0472">Membrane</keyword>
<dbReference type="AlphaFoldDB" id="S7V631"/>
<proteinExistence type="predicted"/>